<organism evidence="1 2">
    <name type="scientific">Neolecta irregularis (strain DAH-3)</name>
    <dbReference type="NCBI Taxonomy" id="1198029"/>
    <lineage>
        <taxon>Eukaryota</taxon>
        <taxon>Fungi</taxon>
        <taxon>Dikarya</taxon>
        <taxon>Ascomycota</taxon>
        <taxon>Taphrinomycotina</taxon>
        <taxon>Neolectales</taxon>
        <taxon>Neolectaceae</taxon>
        <taxon>Neolecta</taxon>
    </lineage>
</organism>
<dbReference type="AlphaFoldDB" id="A0A1U7LJ66"/>
<reference evidence="1 2" key="1">
    <citation type="submission" date="2016-04" db="EMBL/GenBank/DDBJ databases">
        <title>Evolutionary innovation and constraint leading to complex multicellularity in the Ascomycota.</title>
        <authorList>
            <person name="Cisse O."/>
            <person name="Nguyen A."/>
            <person name="Hewitt D.A."/>
            <person name="Jedd G."/>
            <person name="Stajich J.E."/>
        </authorList>
    </citation>
    <scope>NUCLEOTIDE SEQUENCE [LARGE SCALE GENOMIC DNA]</scope>
    <source>
        <strain evidence="1 2">DAH-3</strain>
    </source>
</reference>
<dbReference type="OrthoDB" id="422362at2759"/>
<accession>A0A1U7LJ66</accession>
<gene>
    <name evidence="1" type="ORF">NEOLI_002473</name>
</gene>
<dbReference type="EMBL" id="LXFE01002965">
    <property type="protein sequence ID" value="OLL22668.1"/>
    <property type="molecule type" value="Genomic_DNA"/>
</dbReference>
<name>A0A1U7LJ66_NEOID</name>
<comment type="caution">
    <text evidence="1">The sequence shown here is derived from an EMBL/GenBank/DDBJ whole genome shotgun (WGS) entry which is preliminary data.</text>
</comment>
<dbReference type="Proteomes" id="UP000186594">
    <property type="component" value="Unassembled WGS sequence"/>
</dbReference>
<evidence type="ECO:0000313" key="2">
    <source>
        <dbReference type="Proteomes" id="UP000186594"/>
    </source>
</evidence>
<evidence type="ECO:0000313" key="1">
    <source>
        <dbReference type="EMBL" id="OLL22668.1"/>
    </source>
</evidence>
<proteinExistence type="predicted"/>
<protein>
    <submittedName>
        <fullName evidence="1">Uncharacterized protein</fullName>
    </submittedName>
</protein>
<sequence>MAKVQHIPSPPLSSATFLSEKSNSRRCSSRFCAQKAIPLILRTFFEASVIPDNESILENSIDEISQIWEFPPDTESLDNECGLRSSALKSRSAETRNDTAPNRAQSKCFLTQGIYATASQKEVSFLWPLPMYVGQDLLREGRNFFLPWDILALTDTPVKISGWRNIKRSIGVIWPDYADSLRHLS</sequence>
<keyword evidence="2" id="KW-1185">Reference proteome</keyword>